<name>A0A6A5BRB9_NAEFO</name>
<dbReference type="GO" id="GO:0031369">
    <property type="term" value="F:translation initiation factor binding"/>
    <property type="evidence" value="ECO:0007669"/>
    <property type="project" value="InterPro"/>
</dbReference>
<evidence type="ECO:0000256" key="1">
    <source>
        <dbReference type="ARBA" id="ARBA00004514"/>
    </source>
</evidence>
<dbReference type="Proteomes" id="UP000444721">
    <property type="component" value="Unassembled WGS sequence"/>
</dbReference>
<evidence type="ECO:0000313" key="10">
    <source>
        <dbReference type="Proteomes" id="UP000444721"/>
    </source>
</evidence>
<dbReference type="AlphaFoldDB" id="A0A6A5BRB9"/>
<dbReference type="VEuPathDB" id="AmoebaDB:FDP41_005282"/>
<comment type="similarity">
    <text evidence="2">Belongs to the eIF-2B gamma/epsilon subunits family.</text>
</comment>
<dbReference type="InterPro" id="IPR056764">
    <property type="entry name" value="LbH_EIF2B3/5"/>
</dbReference>
<dbReference type="GO" id="GO:0005851">
    <property type="term" value="C:eukaryotic translation initiation factor 2B complex"/>
    <property type="evidence" value="ECO:0007669"/>
    <property type="project" value="TreeGrafter"/>
</dbReference>
<dbReference type="InterPro" id="IPR035543">
    <property type="entry name" value="eIF-2B_epsilon_N"/>
</dbReference>
<reference evidence="9 10" key="1">
    <citation type="journal article" date="2019" name="Sci. Rep.">
        <title>Nanopore sequencing improves the draft genome of the human pathogenic amoeba Naegleria fowleri.</title>
        <authorList>
            <person name="Liechti N."/>
            <person name="Schurch N."/>
            <person name="Bruggmann R."/>
            <person name="Wittwer M."/>
        </authorList>
    </citation>
    <scope>NUCLEOTIDE SEQUENCE [LARGE SCALE GENOMIC DNA]</scope>
    <source>
        <strain evidence="9 10">ATCC 30894</strain>
    </source>
</reference>
<feature type="compositionally biased region" description="Acidic residues" evidence="7">
    <location>
        <begin position="693"/>
        <end position="720"/>
    </location>
</feature>
<protein>
    <recommendedName>
        <fullName evidence="4">Translation initiation factor eIF2B subunit epsilon</fullName>
    </recommendedName>
    <alternativeName>
        <fullName evidence="5">eIF2B GDP-GTP exchange factor subunit epsilon</fullName>
    </alternativeName>
</protein>
<proteinExistence type="inferred from homology"/>
<feature type="region of interest" description="Disordered" evidence="7">
    <location>
        <begin position="689"/>
        <end position="720"/>
    </location>
</feature>
<evidence type="ECO:0000313" key="9">
    <source>
        <dbReference type="EMBL" id="KAF0975955.1"/>
    </source>
</evidence>
<dbReference type="OMA" id="LAQSCKI"/>
<comment type="subunit">
    <text evidence="6">Component of the translation initiation factor 2B (eIF2B) complex which is a heterodecamer of two sets of five different subunits: alpha, beta, gamma, delta and epsilon. Subunits alpha, beta and delta comprise a regulatory subcomplex and subunits epsilon and gamma comprise a catalytic subcomplex. Within the complex, the hexameric regulatory complex resides at the center, with the two heterodimeric catalytic subcomplexes bound on opposite sides.</text>
</comment>
<evidence type="ECO:0000256" key="4">
    <source>
        <dbReference type="ARBA" id="ARBA00044144"/>
    </source>
</evidence>
<organism evidence="9 10">
    <name type="scientific">Naegleria fowleri</name>
    <name type="common">Brain eating amoeba</name>
    <dbReference type="NCBI Taxonomy" id="5763"/>
    <lineage>
        <taxon>Eukaryota</taxon>
        <taxon>Discoba</taxon>
        <taxon>Heterolobosea</taxon>
        <taxon>Tetramitia</taxon>
        <taxon>Eutetramitia</taxon>
        <taxon>Vahlkampfiidae</taxon>
        <taxon>Naegleria</taxon>
    </lineage>
</organism>
<dbReference type="VEuPathDB" id="AmoebaDB:NF0110860"/>
<keyword evidence="3" id="KW-0963">Cytoplasm</keyword>
<keyword evidence="10" id="KW-1185">Reference proteome</keyword>
<dbReference type="CDD" id="cd04197">
    <property type="entry name" value="eIF-2B_epsilon_N"/>
    <property type="match status" value="1"/>
</dbReference>
<dbReference type="SUPFAM" id="SSF48371">
    <property type="entry name" value="ARM repeat"/>
    <property type="match status" value="1"/>
</dbReference>
<dbReference type="CDD" id="cd11558">
    <property type="entry name" value="W2_eIF2B_epsilon"/>
    <property type="match status" value="1"/>
</dbReference>
<evidence type="ECO:0000256" key="7">
    <source>
        <dbReference type="SAM" id="MobiDB-lite"/>
    </source>
</evidence>
<evidence type="ECO:0000259" key="8">
    <source>
        <dbReference type="PROSITE" id="PS51363"/>
    </source>
</evidence>
<feature type="domain" description="W2" evidence="8">
    <location>
        <begin position="524"/>
        <end position="701"/>
    </location>
</feature>
<evidence type="ECO:0000256" key="5">
    <source>
        <dbReference type="ARBA" id="ARBA00044345"/>
    </source>
</evidence>
<dbReference type="RefSeq" id="XP_044560668.1">
    <property type="nucleotide sequence ID" value="XM_044708790.1"/>
</dbReference>
<dbReference type="PANTHER" id="PTHR45887:SF1">
    <property type="entry name" value="TRANSLATION INITIATION FACTOR EIF-2B SUBUNIT EPSILON"/>
    <property type="match status" value="1"/>
</dbReference>
<comment type="caution">
    <text evidence="9">The sequence shown here is derived from an EMBL/GenBank/DDBJ whole genome shotgun (WGS) entry which is preliminary data.</text>
</comment>
<dbReference type="SMART" id="SM00515">
    <property type="entry name" value="eIF5C"/>
    <property type="match status" value="1"/>
</dbReference>
<dbReference type="GeneID" id="68112500"/>
<dbReference type="VEuPathDB" id="AmoebaDB:NfTy_052970"/>
<dbReference type="OrthoDB" id="424572at2759"/>
<dbReference type="GO" id="GO:0003743">
    <property type="term" value="F:translation initiation factor activity"/>
    <property type="evidence" value="ECO:0007669"/>
    <property type="project" value="TreeGrafter"/>
</dbReference>
<dbReference type="InterPro" id="IPR005835">
    <property type="entry name" value="NTP_transferase_dom"/>
</dbReference>
<accession>A0A6A5BRB9</accession>
<dbReference type="InterPro" id="IPR003307">
    <property type="entry name" value="W2_domain"/>
</dbReference>
<gene>
    <name evidence="9" type="ORF">FDP41_005282</name>
</gene>
<evidence type="ECO:0000256" key="2">
    <source>
        <dbReference type="ARBA" id="ARBA00007878"/>
    </source>
</evidence>
<dbReference type="GO" id="GO:0005085">
    <property type="term" value="F:guanyl-nucleotide exchange factor activity"/>
    <property type="evidence" value="ECO:0007669"/>
    <property type="project" value="InterPro"/>
</dbReference>
<dbReference type="Pfam" id="PF00483">
    <property type="entry name" value="NTP_transferase"/>
    <property type="match status" value="1"/>
</dbReference>
<dbReference type="EMBL" id="VFQX01000043">
    <property type="protein sequence ID" value="KAF0975955.1"/>
    <property type="molecule type" value="Genomic_DNA"/>
</dbReference>
<dbReference type="Gene3D" id="3.90.550.10">
    <property type="entry name" value="Spore Coat Polysaccharide Biosynthesis Protein SpsA, Chain A"/>
    <property type="match status" value="1"/>
</dbReference>
<dbReference type="InterPro" id="IPR016024">
    <property type="entry name" value="ARM-type_fold"/>
</dbReference>
<dbReference type="CDD" id="cd05787">
    <property type="entry name" value="LbH_eIF2B_epsilon"/>
    <property type="match status" value="1"/>
</dbReference>
<dbReference type="Gene3D" id="1.25.40.180">
    <property type="match status" value="1"/>
</dbReference>
<dbReference type="PANTHER" id="PTHR45887">
    <property type="entry name" value="TRANSLATION INITIATION FACTOR EIF-2B SUBUNIT EPSILON"/>
    <property type="match status" value="1"/>
</dbReference>
<dbReference type="InterPro" id="IPR029044">
    <property type="entry name" value="Nucleotide-diphossugar_trans"/>
</dbReference>
<dbReference type="PROSITE" id="PS51363">
    <property type="entry name" value="W2"/>
    <property type="match status" value="1"/>
</dbReference>
<dbReference type="Pfam" id="PF02020">
    <property type="entry name" value="W2"/>
    <property type="match status" value="1"/>
</dbReference>
<dbReference type="InterPro" id="IPR044123">
    <property type="entry name" value="W2_eIF2B_epsilon"/>
</dbReference>
<dbReference type="Pfam" id="PF25084">
    <property type="entry name" value="LbH_EIF2B"/>
    <property type="match status" value="1"/>
</dbReference>
<dbReference type="InterPro" id="IPR051956">
    <property type="entry name" value="eIF2B_epsilon"/>
</dbReference>
<dbReference type="SUPFAM" id="SSF53448">
    <property type="entry name" value="Nucleotide-diphospho-sugar transferases"/>
    <property type="match status" value="1"/>
</dbReference>
<dbReference type="Gene3D" id="2.160.10.10">
    <property type="entry name" value="Hexapeptide repeat proteins"/>
    <property type="match status" value="1"/>
</dbReference>
<dbReference type="GO" id="GO:0005829">
    <property type="term" value="C:cytosol"/>
    <property type="evidence" value="ECO:0007669"/>
    <property type="project" value="UniProtKB-SubCell"/>
</dbReference>
<evidence type="ECO:0000256" key="6">
    <source>
        <dbReference type="ARBA" id="ARBA00046432"/>
    </source>
</evidence>
<comment type="subcellular location">
    <subcellularLocation>
        <location evidence="1">Cytoplasm</location>
        <location evidence="1">Cytosol</location>
    </subcellularLocation>
</comment>
<sequence length="720" mass="81133">MKKGSKKGAAPKTEEILKAVVLADSFTKELRPITLQAPRCLLPLNNVPIIEYVLELLAASGVKEIYVFCCHGAEMIKQYLANSKKWNTPNSDVKISTVEGTEAASAGDALRRIHELDVIRNDFILIQGDVISNLNLAPIVEAHKKERKADPQVLTTSIFRKITPDAINFYEESDTAWIAISEKNKQLLHYENDKKESLTFEIEIRNFKETKDDIKVISDVMDCRIDICSPEVLGIFQDNFDFKDLRTDFLKSYVLSESEVVAYKVIPYIDHTNYSARVCNLRSYELVSMDLINRWMYPVTPDSNFSGSTSFRYSRPNNYYESNVSLSKSCIIGDNCLIGSGTTIGENTKICSTVIGRNVKIGNNVVIEGSFIWDDVIIEDGVKITASLLCNNSKVCNNAVLEVGSVLSFNVVVGPDFTVKAHNRLTTKMALKDEYKDQDEEEISFENAFAAARQRSNEFIAITVDSDKNYVGEGGVGTIYELPPSLGELLTNRIGVTQSEIDMLQKSQTLLENTYKKPVSSHDIKDEAVFIDEARAGMKRAIAENHSIENAKLEMNSLKFAYDSSFEDCAAATLTGIILYCDKEASTPTEMIGLFQKVLDGGDGKTSWKELLIEFLDIGTKPQVQLLTELLYFVASDEGLKFKDLLRYFVQILYNKDVVSDDSIIEWYEEFEDDDELKTILSSCKELVKSIEEGEDEEEDEEEEDEEEEDEDEEEEEDDE</sequence>
<evidence type="ECO:0000256" key="3">
    <source>
        <dbReference type="ARBA" id="ARBA00022490"/>
    </source>
</evidence>